<gene>
    <name evidence="7" type="ORF">WAK64_00660</name>
</gene>
<evidence type="ECO:0000259" key="6">
    <source>
        <dbReference type="Pfam" id="PF17189"/>
    </source>
</evidence>
<dbReference type="PRINTS" id="PR00843">
    <property type="entry name" value="GLHYDRLASE30"/>
</dbReference>
<sequence>MKKTYIFAIFFIFLVGIGLFFGKDLLIKKNAGPAEAWLTSGDQSTLLEKQDDLVWGEELSSEESITKIEVDDRKKFREFYGYGAGLSHSSAYNIFNSPSRNEILESLFSIENGIGLSVVRVPMGSSDFVGPVNGEIRHYTYDDLEDSYETDEDLKFFSIDPDREFIIPILKQIKEINPRVKIVSVPWSAPAWMKTTHSLYGGAFVTDFNEVYANYFVKYVQAYADEGLTIDYVSVQNESHFMHGDYPTMYMEHFEQADFVGNYLGPAFEENKINTKIMGWDHNFTDNNTRAEEDIAKYGTILLEDKQAQNYLSGIAFHGYEADGIKDFGKAFDKISEQFPNAELYMTEISGGGWATDFSDNLLWNMENIIIGTPLHNAQMVLLWNLALDEQSGPHLGGCSNCRGVYTVDNDENVVRKEVEYYALGQLSKFVHPTNEGNPIRINVKHDNPSLDVVAFLNPDQSIVVAVSNRNETNNERIRIEWSGNKGEYEIPAASVMTFKWSF</sequence>
<evidence type="ECO:0000313" key="7">
    <source>
        <dbReference type="EMBL" id="MEI5905575.1"/>
    </source>
</evidence>
<dbReference type="EMBL" id="JBBAXC010000001">
    <property type="protein sequence ID" value="MEI5905575.1"/>
    <property type="molecule type" value="Genomic_DNA"/>
</dbReference>
<dbReference type="InterPro" id="IPR033453">
    <property type="entry name" value="Glyco_hydro_30_TIM-barrel"/>
</dbReference>
<feature type="domain" description="Glycosyl hydrolase family 30 TIM-barrel" evidence="5">
    <location>
        <begin position="81"/>
        <end position="431"/>
    </location>
</feature>
<reference evidence="7 8" key="1">
    <citation type="journal article" date="2018" name="J. Microbiol.">
        <title>Bacillus spongiae sp. nov., isolated from sponge of Jeju Island.</title>
        <authorList>
            <person name="Lee G.E."/>
            <person name="Im W.T."/>
            <person name="Park J.S."/>
        </authorList>
    </citation>
    <scope>NUCLEOTIDE SEQUENCE [LARGE SCALE GENOMIC DNA]</scope>
    <source>
        <strain evidence="7 8">135PIL107-10</strain>
    </source>
</reference>
<keyword evidence="3 4" id="KW-0378">Hydrolase</keyword>
<dbReference type="RefSeq" id="WP_336584991.1">
    <property type="nucleotide sequence ID" value="NZ_JBBAXC010000001.1"/>
</dbReference>
<comment type="similarity">
    <text evidence="1 4">Belongs to the glycosyl hydrolase 30 family.</text>
</comment>
<dbReference type="InterPro" id="IPR017853">
    <property type="entry name" value="GH"/>
</dbReference>
<keyword evidence="8" id="KW-1185">Reference proteome</keyword>
<evidence type="ECO:0000313" key="8">
    <source>
        <dbReference type="Proteomes" id="UP001312865"/>
    </source>
</evidence>
<dbReference type="SUPFAM" id="SSF51445">
    <property type="entry name" value="(Trans)glycosidases"/>
    <property type="match status" value="1"/>
</dbReference>
<dbReference type="Pfam" id="PF02055">
    <property type="entry name" value="Glyco_hydro_30"/>
    <property type="match status" value="1"/>
</dbReference>
<dbReference type="Gene3D" id="2.60.40.1180">
    <property type="entry name" value="Golgi alpha-mannosidase II"/>
    <property type="match status" value="1"/>
</dbReference>
<proteinExistence type="inferred from homology"/>
<dbReference type="PANTHER" id="PTHR11069">
    <property type="entry name" value="GLUCOSYLCERAMIDASE"/>
    <property type="match status" value="1"/>
</dbReference>
<name>A0ABU8H8D1_9BACI</name>
<dbReference type="InterPro" id="IPR013780">
    <property type="entry name" value="Glyco_hydro_b"/>
</dbReference>
<dbReference type="Pfam" id="PF17189">
    <property type="entry name" value="Glyco_hydro_30C"/>
    <property type="match status" value="1"/>
</dbReference>
<evidence type="ECO:0000256" key="4">
    <source>
        <dbReference type="RuleBase" id="RU361188"/>
    </source>
</evidence>
<accession>A0ABU8H8D1</accession>
<evidence type="ECO:0000256" key="1">
    <source>
        <dbReference type="ARBA" id="ARBA00005382"/>
    </source>
</evidence>
<comment type="caution">
    <text evidence="7">The sequence shown here is derived from an EMBL/GenBank/DDBJ whole genome shotgun (WGS) entry which is preliminary data.</text>
</comment>
<organism evidence="7 8">
    <name type="scientific">Bacillus spongiae</name>
    <dbReference type="NCBI Taxonomy" id="2683610"/>
    <lineage>
        <taxon>Bacteria</taxon>
        <taxon>Bacillati</taxon>
        <taxon>Bacillota</taxon>
        <taxon>Bacilli</taxon>
        <taxon>Bacillales</taxon>
        <taxon>Bacillaceae</taxon>
        <taxon>Bacillus</taxon>
    </lineage>
</organism>
<dbReference type="GO" id="GO:0016787">
    <property type="term" value="F:hydrolase activity"/>
    <property type="evidence" value="ECO:0007669"/>
    <property type="project" value="UniProtKB-KW"/>
</dbReference>
<dbReference type="InterPro" id="IPR001139">
    <property type="entry name" value="Glyco_hydro_30"/>
</dbReference>
<evidence type="ECO:0000256" key="2">
    <source>
        <dbReference type="ARBA" id="ARBA00022729"/>
    </source>
</evidence>
<feature type="domain" description="Glycosyl hydrolase family 30 beta sandwich" evidence="6">
    <location>
        <begin position="441"/>
        <end position="499"/>
    </location>
</feature>
<dbReference type="Gene3D" id="3.20.20.80">
    <property type="entry name" value="Glycosidases"/>
    <property type="match status" value="1"/>
</dbReference>
<protein>
    <submittedName>
        <fullName evidence="7">Glycoside hydrolase family 30 beta sandwich domain-containing protein</fullName>
    </submittedName>
</protein>
<keyword evidence="2" id="KW-0732">Signal</keyword>
<dbReference type="InterPro" id="IPR033452">
    <property type="entry name" value="GH30_C"/>
</dbReference>
<evidence type="ECO:0000259" key="5">
    <source>
        <dbReference type="Pfam" id="PF02055"/>
    </source>
</evidence>
<keyword evidence="4" id="KW-0326">Glycosidase</keyword>
<evidence type="ECO:0000256" key="3">
    <source>
        <dbReference type="ARBA" id="ARBA00022801"/>
    </source>
</evidence>
<dbReference type="PANTHER" id="PTHR11069:SF23">
    <property type="entry name" value="LYSOSOMAL ACID GLUCOSYLCERAMIDASE"/>
    <property type="match status" value="1"/>
</dbReference>
<dbReference type="Proteomes" id="UP001312865">
    <property type="component" value="Unassembled WGS sequence"/>
</dbReference>